<sequence>MKLSVIVLVCCALIGQIESQGTGNRPSFIQTIFAPIGQFLSIFRRPSRPGVQAEASIQQSGGQVEASSSVFTDPQLLQESLNSIQQIQAEPVLQTQFVTEVMTVFSTIPSLERVTSIETVVEMTTETVFETVKMTQFKTEHVTMTHTTGVCSTTTTTPSSKAASSSSSSKVVDKSVVTPSAVSTSAAVQPTKKARLAPYVVKRAVEIEASSL</sequence>
<keyword evidence="2" id="KW-0732">Signal</keyword>
<dbReference type="Proteomes" id="UP000076858">
    <property type="component" value="Unassembled WGS sequence"/>
</dbReference>
<evidence type="ECO:0000256" key="2">
    <source>
        <dbReference type="SAM" id="SignalP"/>
    </source>
</evidence>
<evidence type="ECO:0000256" key="1">
    <source>
        <dbReference type="SAM" id="MobiDB-lite"/>
    </source>
</evidence>
<feature type="signal peptide" evidence="2">
    <location>
        <begin position="1"/>
        <end position="19"/>
    </location>
</feature>
<name>A0A164ZTZ6_9CRUS</name>
<accession>A0A164ZTZ6</accession>
<gene>
    <name evidence="3" type="ORF">APZ42_017380</name>
</gene>
<keyword evidence="4" id="KW-1185">Reference proteome</keyword>
<reference evidence="3 4" key="1">
    <citation type="submission" date="2016-03" db="EMBL/GenBank/DDBJ databases">
        <title>EvidentialGene: Evidence-directed Construction of Genes on Genomes.</title>
        <authorList>
            <person name="Gilbert D.G."/>
            <person name="Choi J.-H."/>
            <person name="Mockaitis K."/>
            <person name="Colbourne J."/>
            <person name="Pfrender M."/>
        </authorList>
    </citation>
    <scope>NUCLEOTIDE SEQUENCE [LARGE SCALE GENOMIC DNA]</scope>
    <source>
        <strain evidence="3 4">Xinb3</strain>
        <tissue evidence="3">Complete organism</tissue>
    </source>
</reference>
<dbReference type="EMBL" id="LRGB01000687">
    <property type="protein sequence ID" value="KZS16760.1"/>
    <property type="molecule type" value="Genomic_DNA"/>
</dbReference>
<protein>
    <submittedName>
        <fullName evidence="3">Uncharacterized protein</fullName>
    </submittedName>
</protein>
<proteinExistence type="predicted"/>
<dbReference type="AlphaFoldDB" id="A0A164ZTZ6"/>
<dbReference type="OrthoDB" id="6373757at2759"/>
<evidence type="ECO:0000313" key="4">
    <source>
        <dbReference type="Proteomes" id="UP000076858"/>
    </source>
</evidence>
<evidence type="ECO:0000313" key="3">
    <source>
        <dbReference type="EMBL" id="KZS16760.1"/>
    </source>
</evidence>
<feature type="chain" id="PRO_5007854983" evidence="2">
    <location>
        <begin position="20"/>
        <end position="212"/>
    </location>
</feature>
<comment type="caution">
    <text evidence="3">The sequence shown here is derived from an EMBL/GenBank/DDBJ whole genome shotgun (WGS) entry which is preliminary data.</text>
</comment>
<feature type="region of interest" description="Disordered" evidence="1">
    <location>
        <begin position="149"/>
        <end position="174"/>
    </location>
</feature>
<organism evidence="3 4">
    <name type="scientific">Daphnia magna</name>
    <dbReference type="NCBI Taxonomy" id="35525"/>
    <lineage>
        <taxon>Eukaryota</taxon>
        <taxon>Metazoa</taxon>
        <taxon>Ecdysozoa</taxon>
        <taxon>Arthropoda</taxon>
        <taxon>Crustacea</taxon>
        <taxon>Branchiopoda</taxon>
        <taxon>Diplostraca</taxon>
        <taxon>Cladocera</taxon>
        <taxon>Anomopoda</taxon>
        <taxon>Daphniidae</taxon>
        <taxon>Daphnia</taxon>
    </lineage>
</organism>